<keyword evidence="2" id="KW-0812">Transmembrane</keyword>
<comment type="caution">
    <text evidence="3">The sequence shown here is derived from an EMBL/GenBank/DDBJ whole genome shotgun (WGS) entry which is preliminary data.</text>
</comment>
<sequence length="113" mass="12616">MQKCRRGVSFLQEQGEEDPISSVANLFDVGMVFAVSLMVAMVSFMHMSDFLTGESSTIVKNPGQDNMEIIRREGERIERYRASENQSGSSEGTGRRVGSAYELENGEIIYIPE</sequence>
<proteinExistence type="predicted"/>
<gene>
    <name evidence="3" type="ORF">CALK_1860</name>
</gene>
<organism evidence="3 4">
    <name type="scientific">Chitinivibrio alkaliphilus ACht1</name>
    <dbReference type="NCBI Taxonomy" id="1313304"/>
    <lineage>
        <taxon>Bacteria</taxon>
        <taxon>Pseudomonadati</taxon>
        <taxon>Fibrobacterota</taxon>
        <taxon>Chitinivibrionia</taxon>
        <taxon>Chitinivibrionales</taxon>
        <taxon>Chitinivibrionaceae</taxon>
        <taxon>Chitinivibrio</taxon>
    </lineage>
</organism>
<keyword evidence="2" id="KW-0472">Membrane</keyword>
<keyword evidence="2" id="KW-1133">Transmembrane helix</keyword>
<accession>U7D5K1</accession>
<dbReference type="STRING" id="1313304.CALK_1860"/>
<evidence type="ECO:0008006" key="5">
    <source>
        <dbReference type="Google" id="ProtNLM"/>
    </source>
</evidence>
<name>U7D5K1_9BACT</name>
<protein>
    <recommendedName>
        <fullName evidence="5">DUF2149 domain-containing protein</fullName>
    </recommendedName>
</protein>
<dbReference type="EMBL" id="ASJR01000016">
    <property type="protein sequence ID" value="ERP31243.1"/>
    <property type="molecule type" value="Genomic_DNA"/>
</dbReference>
<dbReference type="eggNOG" id="COG4744">
    <property type="taxonomic scope" value="Bacteria"/>
</dbReference>
<reference evidence="3 4" key="1">
    <citation type="journal article" date="2013" name="Environ. Microbiol.">
        <title>Genome analysis of Chitinivibrio alkaliphilus gen. nov., sp. nov., a novel extremely haloalkaliphilic anaerobic chitinolytic bacterium from the candidate phylum Termite Group 3.</title>
        <authorList>
            <person name="Sorokin D.Y."/>
            <person name="Gumerov V.M."/>
            <person name="Rakitin A.L."/>
            <person name="Beletsky A.V."/>
            <person name="Damste J.S."/>
            <person name="Muyzer G."/>
            <person name="Mardanov A.V."/>
            <person name="Ravin N.V."/>
        </authorList>
    </citation>
    <scope>NUCLEOTIDE SEQUENCE [LARGE SCALE GENOMIC DNA]</scope>
    <source>
        <strain evidence="3 4">ACht1</strain>
    </source>
</reference>
<dbReference type="AlphaFoldDB" id="U7D5K1"/>
<dbReference type="RefSeq" id="WP_022637290.1">
    <property type="nucleotide sequence ID" value="NZ_ASJR01000016.1"/>
</dbReference>
<evidence type="ECO:0000313" key="3">
    <source>
        <dbReference type="EMBL" id="ERP31243.1"/>
    </source>
</evidence>
<dbReference type="Pfam" id="PF09919">
    <property type="entry name" value="DUF2149"/>
    <property type="match status" value="1"/>
</dbReference>
<feature type="compositionally biased region" description="Polar residues" evidence="1">
    <location>
        <begin position="83"/>
        <end position="92"/>
    </location>
</feature>
<dbReference type="OrthoDB" id="199365at2"/>
<dbReference type="Proteomes" id="UP000017148">
    <property type="component" value="Unassembled WGS sequence"/>
</dbReference>
<dbReference type="InterPro" id="IPR018676">
    <property type="entry name" value="DUF2149"/>
</dbReference>
<evidence type="ECO:0000256" key="2">
    <source>
        <dbReference type="SAM" id="Phobius"/>
    </source>
</evidence>
<feature type="transmembrane region" description="Helical" evidence="2">
    <location>
        <begin position="20"/>
        <end position="42"/>
    </location>
</feature>
<evidence type="ECO:0000256" key="1">
    <source>
        <dbReference type="SAM" id="MobiDB-lite"/>
    </source>
</evidence>
<keyword evidence="4" id="KW-1185">Reference proteome</keyword>
<evidence type="ECO:0000313" key="4">
    <source>
        <dbReference type="Proteomes" id="UP000017148"/>
    </source>
</evidence>
<feature type="region of interest" description="Disordered" evidence="1">
    <location>
        <begin position="79"/>
        <end position="99"/>
    </location>
</feature>